<feature type="region of interest" description="Disordered" evidence="1">
    <location>
        <begin position="639"/>
        <end position="668"/>
    </location>
</feature>
<feature type="compositionally biased region" description="Polar residues" evidence="1">
    <location>
        <begin position="72"/>
        <end position="91"/>
    </location>
</feature>
<feature type="region of interest" description="Disordered" evidence="1">
    <location>
        <begin position="429"/>
        <end position="448"/>
    </location>
</feature>
<feature type="region of interest" description="Disordered" evidence="1">
    <location>
        <begin position="746"/>
        <end position="778"/>
    </location>
</feature>
<feature type="region of interest" description="Disordered" evidence="1">
    <location>
        <begin position="1"/>
        <end position="31"/>
    </location>
</feature>
<protein>
    <submittedName>
        <fullName evidence="2">Uncharacterized protein</fullName>
    </submittedName>
</protein>
<dbReference type="OrthoDB" id="3941134at2759"/>
<feature type="region of interest" description="Disordered" evidence="1">
    <location>
        <begin position="69"/>
        <end position="308"/>
    </location>
</feature>
<feature type="compositionally biased region" description="Polar residues" evidence="1">
    <location>
        <begin position="203"/>
        <end position="212"/>
    </location>
</feature>
<proteinExistence type="predicted"/>
<feature type="compositionally biased region" description="Basic and acidic residues" evidence="1">
    <location>
        <begin position="280"/>
        <end position="294"/>
    </location>
</feature>
<feature type="compositionally biased region" description="Low complexity" evidence="1">
    <location>
        <begin position="691"/>
        <end position="707"/>
    </location>
</feature>
<dbReference type="GeneID" id="54409396"/>
<feature type="region of interest" description="Disordered" evidence="1">
    <location>
        <begin position="680"/>
        <end position="711"/>
    </location>
</feature>
<dbReference type="RefSeq" id="XP_033519863.1">
    <property type="nucleotide sequence ID" value="XM_033668964.1"/>
</dbReference>
<feature type="compositionally biased region" description="Basic and acidic residues" evidence="1">
    <location>
        <begin position="8"/>
        <end position="20"/>
    </location>
</feature>
<feature type="compositionally biased region" description="Acidic residues" evidence="1">
    <location>
        <begin position="143"/>
        <end position="156"/>
    </location>
</feature>
<feature type="compositionally biased region" description="Polar residues" evidence="1">
    <location>
        <begin position="113"/>
        <end position="140"/>
    </location>
</feature>
<feature type="compositionally biased region" description="Basic and acidic residues" evidence="1">
    <location>
        <begin position="93"/>
        <end position="110"/>
    </location>
</feature>
<feature type="compositionally biased region" description="Polar residues" evidence="1">
    <location>
        <begin position="231"/>
        <end position="240"/>
    </location>
</feature>
<keyword evidence="3" id="KW-1185">Reference proteome</keyword>
<dbReference type="EMBL" id="ML977516">
    <property type="protein sequence ID" value="KAF2125471.1"/>
    <property type="molecule type" value="Genomic_DNA"/>
</dbReference>
<dbReference type="Proteomes" id="UP000799771">
    <property type="component" value="Unassembled WGS sequence"/>
</dbReference>
<feature type="compositionally biased region" description="Low complexity" evidence="1">
    <location>
        <begin position="298"/>
        <end position="308"/>
    </location>
</feature>
<evidence type="ECO:0000256" key="1">
    <source>
        <dbReference type="SAM" id="MobiDB-lite"/>
    </source>
</evidence>
<sequence length="800" mass="85342">MDNWGDPWADHTDAYDDSPTKPELASLPPAASAAPPALLNVFVDDAGWGNSEGDAFGAWATSPGTVVRTPIDTGTSAPVSTATEDALSSVSWDKVEHREGEKPTTLEHGETVSLGTSTSSPATLQQWTSPEQPLHSTPWDTIQDGEGETVECEEEYTTEHRHGDAAEYGGGDSGEGDGKDTVEQEERNTAKCDEDKGPDDAISGTSDAVTTKQPHDASPPVRSQPDDDLSTRASTSPSETSHNDAPAESSRTSFEEEGAGKVTVPHQEHHETEPNAGPDKTIDEPRSVDSDRAPDLPTTTTGQDTTQDAAASRVFSPDMALVADLFPSPSTAEDLHDAPEDPIYSTTARKAWYRLTRKQTMREHNAGYDQDNYIRVTWANSHVRLEANKIVGRWAREDRISGTGAGARASFYWDTTAPVDLATTRTHVRNKTSTPTSNPIAPARHSLPPLPTNASVAFDWSSPSAQADPWQHHIPALPSTSSPSILKHAAITNAQKHGSRSMSADLTPYKHGQATHISNSSPPPVSFPTMDSRDPWANLGSLDTKISREESASAQVDDDDDWGEMIQSPAVSVPPQSFGAFPDTAYASPIVPLGNIISPTSGSSQRNSFVSPSIEHSPIGSSTLELAKDLAVSTPETNILELSSPLPSETKPGAREQNTPEESGNLDEFFAWKPAVPISVSETTKDDHSSKSASTTSLAAPSSTNPPVDSWADADFSIFESSVPSQPPASQQHASDSFSILTNPAAEEPAQPVSHSSPNILTSTPPLTGITNSATRRKADEDQIVKDIVGGLPDLMYMLL</sequence>
<feature type="region of interest" description="Disordered" evidence="1">
    <location>
        <begin position="512"/>
        <end position="560"/>
    </location>
</feature>
<feature type="compositionally biased region" description="Basic and acidic residues" evidence="1">
    <location>
        <begin position="176"/>
        <end position="199"/>
    </location>
</feature>
<evidence type="ECO:0000313" key="3">
    <source>
        <dbReference type="Proteomes" id="UP000799771"/>
    </source>
</evidence>
<reference evidence="2" key="1">
    <citation type="journal article" date="2020" name="Stud. Mycol.">
        <title>101 Dothideomycetes genomes: a test case for predicting lifestyles and emergence of pathogens.</title>
        <authorList>
            <person name="Haridas S."/>
            <person name="Albert R."/>
            <person name="Binder M."/>
            <person name="Bloem J."/>
            <person name="Labutti K."/>
            <person name="Salamov A."/>
            <person name="Andreopoulos B."/>
            <person name="Baker S."/>
            <person name="Barry K."/>
            <person name="Bills G."/>
            <person name="Bluhm B."/>
            <person name="Cannon C."/>
            <person name="Castanera R."/>
            <person name="Culley D."/>
            <person name="Daum C."/>
            <person name="Ezra D."/>
            <person name="Gonzalez J."/>
            <person name="Henrissat B."/>
            <person name="Kuo A."/>
            <person name="Liang C."/>
            <person name="Lipzen A."/>
            <person name="Lutzoni F."/>
            <person name="Magnuson J."/>
            <person name="Mondo S."/>
            <person name="Nolan M."/>
            <person name="Ohm R."/>
            <person name="Pangilinan J."/>
            <person name="Park H.-J."/>
            <person name="Ramirez L."/>
            <person name="Alfaro M."/>
            <person name="Sun H."/>
            <person name="Tritt A."/>
            <person name="Yoshinaga Y."/>
            <person name="Zwiers L.-H."/>
            <person name="Turgeon B."/>
            <person name="Goodwin S."/>
            <person name="Spatafora J."/>
            <person name="Crous P."/>
            <person name="Grigoriev I."/>
        </authorList>
    </citation>
    <scope>NUCLEOTIDE SEQUENCE</scope>
    <source>
        <strain evidence="2">CBS 119687</strain>
    </source>
</reference>
<feature type="compositionally biased region" description="Polar residues" evidence="1">
    <location>
        <begin position="753"/>
        <end position="774"/>
    </location>
</feature>
<accession>A0A6A6A4F0</accession>
<organism evidence="2 3">
    <name type="scientific">Dothidotthia symphoricarpi CBS 119687</name>
    <dbReference type="NCBI Taxonomy" id="1392245"/>
    <lineage>
        <taxon>Eukaryota</taxon>
        <taxon>Fungi</taxon>
        <taxon>Dikarya</taxon>
        <taxon>Ascomycota</taxon>
        <taxon>Pezizomycotina</taxon>
        <taxon>Dothideomycetes</taxon>
        <taxon>Pleosporomycetidae</taxon>
        <taxon>Pleosporales</taxon>
        <taxon>Dothidotthiaceae</taxon>
        <taxon>Dothidotthia</taxon>
    </lineage>
</organism>
<dbReference type="AlphaFoldDB" id="A0A6A6A4F0"/>
<evidence type="ECO:0000313" key="2">
    <source>
        <dbReference type="EMBL" id="KAF2125471.1"/>
    </source>
</evidence>
<gene>
    <name evidence="2" type="ORF">P153DRAFT_370129</name>
</gene>
<name>A0A6A6A4F0_9PLEO</name>